<gene>
    <name evidence="1" type="ORF">E4O92_12405</name>
</gene>
<dbReference type="OrthoDB" id="266253at2"/>
<dbReference type="Proteomes" id="UP000297258">
    <property type="component" value="Unassembled WGS sequence"/>
</dbReference>
<reference evidence="1 2" key="1">
    <citation type="submission" date="2019-03" db="EMBL/GenBank/DDBJ databases">
        <title>Draft genome of Massilia hortus sp. nov., a novel bacterial species of the Oxalobacteraceae family.</title>
        <authorList>
            <person name="Peta V."/>
            <person name="Raths R."/>
            <person name="Bucking H."/>
        </authorList>
    </citation>
    <scope>NUCLEOTIDE SEQUENCE [LARGE SCALE GENOMIC DNA]</scope>
    <source>
        <strain evidence="1 2">ONC3</strain>
    </source>
</reference>
<protein>
    <submittedName>
        <fullName evidence="1">Putative baseplate assembly protein</fullName>
    </submittedName>
</protein>
<dbReference type="NCBIfam" id="TIGR02243">
    <property type="entry name" value="putative baseplate assembly protein"/>
    <property type="match status" value="1"/>
</dbReference>
<sequence>MRLLANLRPALAGDLYQAWRNTPAAKPEAAEVFVLRVRAQLFGHNAPKRMKVTQGEVTVLGDWPVARAVTAQSAAIDVREEEHAVHLDAAYEQILPNSWLVVSTPRTRLTDPASTKFFLAGNPNPTLSRAEYGMTGKTTRIELRVPDTLAAGTWFTKPPSPSDPKEYSDNYDDFNAIRRTVVYAASEKLELAEMPIGDDICGSRIELAGLYDALEAGRWLIVSGERTDIKDGLGKPVSGVVASELVMLDAVTQDVLQVQAPPAVTRAALPRIGDIALAQPLSARRAARAAAGPQQAKDASTVALAGDRVHTHLTLATGLAYKYKRDTVKIRANVVRATHGETRQEVLGSGDATQAFQSFTLKQHPLTYVSAPTPAGVASTLTVRVNQLEWHEAASLAGLGPRERSFVTRTDDDGSTSVVFGNGQSGARLPGGIENVRAEYRYGIGRPGNVKAGQVSLLATRPLGVKGVVNPLPASGGADRETRDQARKNVPLAVTALDRLVSVQDHADFARTFGGVGKAVARERSDGRRQVVHLTIAGVDDIPIAADSDVLRNLRAALHLYGDPVLPTRLQVRERLALVVSARVGLAPDYLWEATEPLLRQAMLAAFGFDNRELGRDLYASAAIAVLQAVPGVAWLDLEVFDVISEQALLNGFDEARALQLKRQDRIAVSCGELRGASLLPAQIAYLSPEVPDTLILKEASA</sequence>
<evidence type="ECO:0000313" key="2">
    <source>
        <dbReference type="Proteomes" id="UP000297258"/>
    </source>
</evidence>
<evidence type="ECO:0000313" key="1">
    <source>
        <dbReference type="EMBL" id="TFW31793.1"/>
    </source>
</evidence>
<comment type="caution">
    <text evidence="1">The sequence shown here is derived from an EMBL/GenBank/DDBJ whole genome shotgun (WGS) entry which is preliminary data.</text>
</comment>
<keyword evidence="2" id="KW-1185">Reference proteome</keyword>
<accession>A0A4Y9T409</accession>
<name>A0A4Y9T409_9BURK</name>
<proteinExistence type="predicted"/>
<dbReference type="InterPro" id="IPR011749">
    <property type="entry name" value="CHP02243"/>
</dbReference>
<dbReference type="AlphaFoldDB" id="A0A4Y9T409"/>
<organism evidence="1 2">
    <name type="scientific">Massilia horti</name>
    <dbReference type="NCBI Taxonomy" id="2562153"/>
    <lineage>
        <taxon>Bacteria</taxon>
        <taxon>Pseudomonadati</taxon>
        <taxon>Pseudomonadota</taxon>
        <taxon>Betaproteobacteria</taxon>
        <taxon>Burkholderiales</taxon>
        <taxon>Oxalobacteraceae</taxon>
        <taxon>Telluria group</taxon>
        <taxon>Massilia</taxon>
    </lineage>
</organism>
<dbReference type="EMBL" id="SPUM01000081">
    <property type="protein sequence ID" value="TFW31793.1"/>
    <property type="molecule type" value="Genomic_DNA"/>
</dbReference>